<organism evidence="1 2">
    <name type="scientific">Psylliodes chrysocephalus</name>
    <dbReference type="NCBI Taxonomy" id="3402493"/>
    <lineage>
        <taxon>Eukaryota</taxon>
        <taxon>Metazoa</taxon>
        <taxon>Ecdysozoa</taxon>
        <taxon>Arthropoda</taxon>
        <taxon>Hexapoda</taxon>
        <taxon>Insecta</taxon>
        <taxon>Pterygota</taxon>
        <taxon>Neoptera</taxon>
        <taxon>Endopterygota</taxon>
        <taxon>Coleoptera</taxon>
        <taxon>Polyphaga</taxon>
        <taxon>Cucujiformia</taxon>
        <taxon>Chrysomeloidea</taxon>
        <taxon>Chrysomelidae</taxon>
        <taxon>Galerucinae</taxon>
        <taxon>Alticini</taxon>
        <taxon>Psylliodes</taxon>
    </lineage>
</organism>
<dbReference type="AlphaFoldDB" id="A0A9P0G648"/>
<dbReference type="OrthoDB" id="6780031at2759"/>
<evidence type="ECO:0000313" key="2">
    <source>
        <dbReference type="Proteomes" id="UP001153636"/>
    </source>
</evidence>
<dbReference type="Proteomes" id="UP001153636">
    <property type="component" value="Chromosome 11"/>
</dbReference>
<keyword evidence="2" id="KW-1185">Reference proteome</keyword>
<reference evidence="1" key="1">
    <citation type="submission" date="2022-01" db="EMBL/GenBank/DDBJ databases">
        <authorList>
            <person name="King R."/>
        </authorList>
    </citation>
    <scope>NUCLEOTIDE SEQUENCE</scope>
</reference>
<protein>
    <submittedName>
        <fullName evidence="1">Uncharacterized protein</fullName>
    </submittedName>
</protein>
<evidence type="ECO:0000313" key="1">
    <source>
        <dbReference type="EMBL" id="CAH1101328.1"/>
    </source>
</evidence>
<name>A0A9P0G648_9CUCU</name>
<gene>
    <name evidence="1" type="ORF">PSYICH_LOCUS2395</name>
</gene>
<dbReference type="EMBL" id="OV651823">
    <property type="protein sequence ID" value="CAH1101328.1"/>
    <property type="molecule type" value="Genomic_DNA"/>
</dbReference>
<proteinExistence type="predicted"/>
<accession>A0A9P0G648</accession>
<sequence>MGYTSRRKWLSKHSKLIPVKHKSMSAQHSRSESRYFTLPLPDFTEIAVRRLTFLNTLGYTNDSVITELVAKMKKVPCGDRVKEQRGGSYGPEVNRAIIRNHIESLNPCVNH</sequence>